<feature type="transmembrane region" description="Helical" evidence="8">
    <location>
        <begin position="254"/>
        <end position="278"/>
    </location>
</feature>
<dbReference type="RefSeq" id="WP_007312566.1">
    <property type="nucleotide sequence ID" value="NZ_AESD01000711.1"/>
</dbReference>
<sequence length="536" mass="62043">MINIKKITFFNRYPSVFLILLIGLLFRSLLAFWLLPGYDEGYYYLYTKHLDWSFFDHPIFVALTTGFGVWLTGITSPFTLRIGTLILYTASLYLLYLTSTKLFSETSAKITLILASVIPIFQLAFGIITLPDSPLIFFWSAALYCAADEFFSKRTKHYIPSYRLSILGILIGLACLSKYHGFVLGFCLVGFCLSSKNHRSALLSPWTFLGFFLFIITLFPFLFWNYQHDWISLRFQLFDRFSPVPNAPKTSYNIFNALIVLLVNIGLLFPTIGFPLWWVTPKSLVLDSDQLLPNKKLFIYWISLPLTLGLIILGGKQQILVTWPMPGYWGMILLLGFYGKQWLNYSKIWVKRWLFGSAIAINTVLLLLLLHLNTGVFFQSHEYDFLKGFLTPETDPTTELIDVEQLRKKVKQSPLLSNHLKQANFLFTNAYYLAGLIDLALEPLNDIPVTCFSYDRRGFDFWPDTDQWIGKNALYITLKRFHEMPELTNEFRAFFTDIREIGKVEIERGGVVVNVFYFYEAKNLLKPYVSTENSVR</sequence>
<proteinExistence type="predicted"/>
<dbReference type="InterPro" id="IPR050297">
    <property type="entry name" value="LipidA_mod_glycosyltrf_83"/>
</dbReference>
<evidence type="ECO:0000256" key="6">
    <source>
        <dbReference type="ARBA" id="ARBA00022989"/>
    </source>
</evidence>
<feature type="transmembrane region" description="Helical" evidence="8">
    <location>
        <begin position="355"/>
        <end position="378"/>
    </location>
</feature>
<dbReference type="PANTHER" id="PTHR33908">
    <property type="entry name" value="MANNOSYLTRANSFERASE YKCB-RELATED"/>
    <property type="match status" value="1"/>
</dbReference>
<keyword evidence="2" id="KW-1003">Cell membrane</keyword>
<dbReference type="Proteomes" id="UP000003477">
    <property type="component" value="Unassembled WGS sequence"/>
</dbReference>
<reference evidence="10 11" key="1">
    <citation type="journal article" date="2011" name="Front. Microbiol.">
        <title>Two Strains of Crocosphaera watsonii with Highly Conserved Genomes are Distinguished by Strain-Specific Features.</title>
        <authorList>
            <person name="Bench S.R."/>
            <person name="Ilikchyan I.N."/>
            <person name="Tripp H.J."/>
            <person name="Zehr J.P."/>
        </authorList>
    </citation>
    <scope>NUCLEOTIDE SEQUENCE [LARGE SCALE GENOMIC DNA]</scope>
    <source>
        <strain evidence="10 11">WH 0003</strain>
    </source>
</reference>
<evidence type="ECO:0000256" key="5">
    <source>
        <dbReference type="ARBA" id="ARBA00022692"/>
    </source>
</evidence>
<dbReference type="GO" id="GO:0016763">
    <property type="term" value="F:pentosyltransferase activity"/>
    <property type="evidence" value="ECO:0007669"/>
    <property type="project" value="TreeGrafter"/>
</dbReference>
<dbReference type="PANTHER" id="PTHR33908:SF11">
    <property type="entry name" value="MEMBRANE PROTEIN"/>
    <property type="match status" value="1"/>
</dbReference>
<organism evidence="10 11">
    <name type="scientific">Crocosphaera watsonii WH 0003</name>
    <dbReference type="NCBI Taxonomy" id="423471"/>
    <lineage>
        <taxon>Bacteria</taxon>
        <taxon>Bacillati</taxon>
        <taxon>Cyanobacteriota</taxon>
        <taxon>Cyanophyceae</taxon>
        <taxon>Oscillatoriophycideae</taxon>
        <taxon>Chroococcales</taxon>
        <taxon>Aphanothecaceae</taxon>
        <taxon>Crocosphaera</taxon>
    </lineage>
</organism>
<dbReference type="GeneID" id="88768120"/>
<evidence type="ECO:0000256" key="7">
    <source>
        <dbReference type="ARBA" id="ARBA00023136"/>
    </source>
</evidence>
<keyword evidence="3" id="KW-0328">Glycosyltransferase</keyword>
<evidence type="ECO:0000256" key="4">
    <source>
        <dbReference type="ARBA" id="ARBA00022679"/>
    </source>
</evidence>
<comment type="subcellular location">
    <subcellularLocation>
        <location evidence="1">Cell membrane</location>
        <topology evidence="1">Multi-pass membrane protein</topology>
    </subcellularLocation>
</comment>
<feature type="transmembrane region" description="Helical" evidence="8">
    <location>
        <begin position="78"/>
        <end position="98"/>
    </location>
</feature>
<evidence type="ECO:0000256" key="1">
    <source>
        <dbReference type="ARBA" id="ARBA00004651"/>
    </source>
</evidence>
<dbReference type="Pfam" id="PF13231">
    <property type="entry name" value="PMT_2"/>
    <property type="match status" value="1"/>
</dbReference>
<gene>
    <name evidence="10" type="ORF">CWATWH0003_4735</name>
</gene>
<dbReference type="EMBL" id="AESD01000711">
    <property type="protein sequence ID" value="EHJ10524.1"/>
    <property type="molecule type" value="Genomic_DNA"/>
</dbReference>
<evidence type="ECO:0000256" key="2">
    <source>
        <dbReference type="ARBA" id="ARBA00022475"/>
    </source>
</evidence>
<feature type="domain" description="Glycosyltransferase RgtA/B/C/D-like" evidence="9">
    <location>
        <begin position="56"/>
        <end position="224"/>
    </location>
</feature>
<feature type="transmembrane region" description="Helical" evidence="8">
    <location>
        <begin position="12"/>
        <end position="35"/>
    </location>
</feature>
<feature type="transmembrane region" description="Helical" evidence="8">
    <location>
        <begin position="110"/>
        <end position="130"/>
    </location>
</feature>
<name>G5JBC1_CROWT</name>
<evidence type="ECO:0000313" key="11">
    <source>
        <dbReference type="Proteomes" id="UP000003477"/>
    </source>
</evidence>
<feature type="transmembrane region" description="Helical" evidence="8">
    <location>
        <begin position="136"/>
        <end position="152"/>
    </location>
</feature>
<feature type="transmembrane region" description="Helical" evidence="8">
    <location>
        <begin position="164"/>
        <end position="191"/>
    </location>
</feature>
<keyword evidence="4" id="KW-0808">Transferase</keyword>
<comment type="caution">
    <text evidence="10">The sequence shown here is derived from an EMBL/GenBank/DDBJ whole genome shotgun (WGS) entry which is preliminary data.</text>
</comment>
<protein>
    <recommendedName>
        <fullName evidence="9">Glycosyltransferase RgtA/B/C/D-like domain-containing protein</fullName>
    </recommendedName>
</protein>
<dbReference type="AlphaFoldDB" id="G5JBC1"/>
<keyword evidence="6 8" id="KW-1133">Transmembrane helix</keyword>
<accession>G5JBC1</accession>
<dbReference type="PATRIC" id="fig|423471.3.peg.4433"/>
<keyword evidence="5 8" id="KW-0812">Transmembrane</keyword>
<feature type="transmembrane region" description="Helical" evidence="8">
    <location>
        <begin position="327"/>
        <end position="343"/>
    </location>
</feature>
<feature type="transmembrane region" description="Helical" evidence="8">
    <location>
        <begin position="203"/>
        <end position="224"/>
    </location>
</feature>
<dbReference type="GO" id="GO:0005886">
    <property type="term" value="C:plasma membrane"/>
    <property type="evidence" value="ECO:0007669"/>
    <property type="project" value="UniProtKB-SubCell"/>
</dbReference>
<evidence type="ECO:0000313" key="10">
    <source>
        <dbReference type="EMBL" id="EHJ10524.1"/>
    </source>
</evidence>
<keyword evidence="7 8" id="KW-0472">Membrane</keyword>
<dbReference type="GO" id="GO:0009103">
    <property type="term" value="P:lipopolysaccharide biosynthetic process"/>
    <property type="evidence" value="ECO:0007669"/>
    <property type="project" value="UniProtKB-ARBA"/>
</dbReference>
<evidence type="ECO:0000256" key="8">
    <source>
        <dbReference type="SAM" id="Phobius"/>
    </source>
</evidence>
<dbReference type="InterPro" id="IPR038731">
    <property type="entry name" value="RgtA/B/C-like"/>
</dbReference>
<feature type="transmembrane region" description="Helical" evidence="8">
    <location>
        <begin position="298"/>
        <end position="315"/>
    </location>
</feature>
<evidence type="ECO:0000256" key="3">
    <source>
        <dbReference type="ARBA" id="ARBA00022676"/>
    </source>
</evidence>
<evidence type="ECO:0000259" key="9">
    <source>
        <dbReference type="Pfam" id="PF13231"/>
    </source>
</evidence>